<dbReference type="PANTHER" id="PTHR47049:SF5">
    <property type="entry name" value="PIEZO-TYPE MECHANOSENSITIVE ION CHANNEL COMPONENT"/>
    <property type="match status" value="1"/>
</dbReference>
<name>A0ABD0QP86_CIRMR</name>
<feature type="non-terminal residue" evidence="2">
    <location>
        <position position="1"/>
    </location>
</feature>
<keyword evidence="1" id="KW-0812">Transmembrane</keyword>
<feature type="transmembrane region" description="Helical" evidence="1">
    <location>
        <begin position="12"/>
        <end position="31"/>
    </location>
</feature>
<proteinExistence type="predicted"/>
<dbReference type="EMBL" id="JAMKFB020000007">
    <property type="protein sequence ID" value="KAL0188055.1"/>
    <property type="molecule type" value="Genomic_DNA"/>
</dbReference>
<keyword evidence="3" id="KW-1185">Reference proteome</keyword>
<dbReference type="Proteomes" id="UP001529510">
    <property type="component" value="Unassembled WGS sequence"/>
</dbReference>
<sequence length="105" mass="12082">DIVQRILDILKFLWVLFLAMVDGFTMWLNLLTKQYVDTSMVLSEERYLFIHNVSQVGNSLENTIPNALLTLEPMDDQISQDSENITVETCLDETDTDNVRLNSNV</sequence>
<dbReference type="InterPro" id="IPR027272">
    <property type="entry name" value="Piezo"/>
</dbReference>
<accession>A0ABD0QP86</accession>
<feature type="non-terminal residue" evidence="2">
    <location>
        <position position="105"/>
    </location>
</feature>
<reference evidence="2 3" key="1">
    <citation type="submission" date="2024-05" db="EMBL/GenBank/DDBJ databases">
        <title>Genome sequencing and assembly of Indian major carp, Cirrhinus mrigala (Hamilton, 1822).</title>
        <authorList>
            <person name="Mohindra V."/>
            <person name="Chowdhury L.M."/>
            <person name="Lal K."/>
            <person name="Jena J.K."/>
        </authorList>
    </citation>
    <scope>NUCLEOTIDE SEQUENCE [LARGE SCALE GENOMIC DNA]</scope>
    <source>
        <strain evidence="2">CM1030</strain>
        <tissue evidence="2">Blood</tissue>
    </source>
</reference>
<protein>
    <submittedName>
        <fullName evidence="2">Uncharacterized protein</fullName>
    </submittedName>
</protein>
<dbReference type="PANTHER" id="PTHR47049">
    <property type="entry name" value="PIEZO-TYPE MECHANOSENSITIVE ION CHANNEL HOMOLOG"/>
    <property type="match status" value="1"/>
</dbReference>
<keyword evidence="1" id="KW-1133">Transmembrane helix</keyword>
<evidence type="ECO:0000256" key="1">
    <source>
        <dbReference type="SAM" id="Phobius"/>
    </source>
</evidence>
<evidence type="ECO:0000313" key="2">
    <source>
        <dbReference type="EMBL" id="KAL0188055.1"/>
    </source>
</evidence>
<organism evidence="2 3">
    <name type="scientific">Cirrhinus mrigala</name>
    <name type="common">Mrigala</name>
    <dbReference type="NCBI Taxonomy" id="683832"/>
    <lineage>
        <taxon>Eukaryota</taxon>
        <taxon>Metazoa</taxon>
        <taxon>Chordata</taxon>
        <taxon>Craniata</taxon>
        <taxon>Vertebrata</taxon>
        <taxon>Euteleostomi</taxon>
        <taxon>Actinopterygii</taxon>
        <taxon>Neopterygii</taxon>
        <taxon>Teleostei</taxon>
        <taxon>Ostariophysi</taxon>
        <taxon>Cypriniformes</taxon>
        <taxon>Cyprinidae</taxon>
        <taxon>Labeoninae</taxon>
        <taxon>Labeonini</taxon>
        <taxon>Cirrhinus</taxon>
    </lineage>
</organism>
<evidence type="ECO:0000313" key="3">
    <source>
        <dbReference type="Proteomes" id="UP001529510"/>
    </source>
</evidence>
<dbReference type="AlphaFoldDB" id="A0ABD0QP86"/>
<gene>
    <name evidence="2" type="ORF">M9458_015154</name>
</gene>
<comment type="caution">
    <text evidence="2">The sequence shown here is derived from an EMBL/GenBank/DDBJ whole genome shotgun (WGS) entry which is preliminary data.</text>
</comment>
<keyword evidence="1" id="KW-0472">Membrane</keyword>